<dbReference type="GO" id="GO:0016491">
    <property type="term" value="F:oxidoreductase activity"/>
    <property type="evidence" value="ECO:0007669"/>
    <property type="project" value="InterPro"/>
</dbReference>
<gene>
    <name evidence="2" type="ORF">P154DRAFT_524030</name>
</gene>
<feature type="domain" description="Enoyl reductase (ER)" evidence="1">
    <location>
        <begin position="17"/>
        <end position="359"/>
    </location>
</feature>
<name>A0A6A5WBS4_9PLEO</name>
<accession>A0A6A5WBS4</accession>
<dbReference type="SUPFAM" id="SSF51735">
    <property type="entry name" value="NAD(P)-binding Rossmann-fold domains"/>
    <property type="match status" value="1"/>
</dbReference>
<proteinExistence type="predicted"/>
<dbReference type="EMBL" id="ML977603">
    <property type="protein sequence ID" value="KAF1998578.1"/>
    <property type="molecule type" value="Genomic_DNA"/>
</dbReference>
<dbReference type="PANTHER" id="PTHR45033:SF2">
    <property type="entry name" value="ZINC-TYPE ALCOHOL DEHYDROGENASE-LIKE PROTEIN C1773.06C"/>
    <property type="match status" value="1"/>
</dbReference>
<dbReference type="InterPro" id="IPR013149">
    <property type="entry name" value="ADH-like_C"/>
</dbReference>
<sequence>MTTSNNNIAWGIPSDATSVKQLTKITLPTPVPGPNQALVRLTATSLNFRDLLIVTHSPAYPGIHKSNLVPSADGAGIIDSTGPSSKWAGHEGTKVILHPNTWISGDVQNLDLGKIYGGFDNDGTLQSWKVVEDERIIEAPKGLTGGEGASLITAGVPAWSAIRESLDGRLDGTMAPWKDGKRLEGKTLLTMGTGGVSCFAIQIASALGATVIVTSSSDDKLARCKALGATHLINYAKNPDWDQEIVRLTGRGVDHVIELGGHETLLKSVNCTRPGGIISVIGILSRAQDIPADLIPSVLYSGRIIKGCVAFSRDLTAEFARFVEEHGIKPVIAREYDFDNAVEAFEALEKQNSMGKIVIKISEE</sequence>
<dbReference type="InterPro" id="IPR036291">
    <property type="entry name" value="NAD(P)-bd_dom_sf"/>
</dbReference>
<dbReference type="InterPro" id="IPR052711">
    <property type="entry name" value="Zinc_ADH-like"/>
</dbReference>
<dbReference type="Gene3D" id="3.90.180.10">
    <property type="entry name" value="Medium-chain alcohol dehydrogenases, catalytic domain"/>
    <property type="match status" value="1"/>
</dbReference>
<dbReference type="InterPro" id="IPR011032">
    <property type="entry name" value="GroES-like_sf"/>
</dbReference>
<organism evidence="2 3">
    <name type="scientific">Amniculicola lignicola CBS 123094</name>
    <dbReference type="NCBI Taxonomy" id="1392246"/>
    <lineage>
        <taxon>Eukaryota</taxon>
        <taxon>Fungi</taxon>
        <taxon>Dikarya</taxon>
        <taxon>Ascomycota</taxon>
        <taxon>Pezizomycotina</taxon>
        <taxon>Dothideomycetes</taxon>
        <taxon>Pleosporomycetidae</taxon>
        <taxon>Pleosporales</taxon>
        <taxon>Amniculicolaceae</taxon>
        <taxon>Amniculicola</taxon>
    </lineage>
</organism>
<evidence type="ECO:0000313" key="3">
    <source>
        <dbReference type="Proteomes" id="UP000799779"/>
    </source>
</evidence>
<dbReference type="Gene3D" id="3.40.50.720">
    <property type="entry name" value="NAD(P)-binding Rossmann-like Domain"/>
    <property type="match status" value="1"/>
</dbReference>
<evidence type="ECO:0000259" key="1">
    <source>
        <dbReference type="SMART" id="SM00829"/>
    </source>
</evidence>
<evidence type="ECO:0000313" key="2">
    <source>
        <dbReference type="EMBL" id="KAF1998578.1"/>
    </source>
</evidence>
<dbReference type="InterPro" id="IPR013154">
    <property type="entry name" value="ADH-like_N"/>
</dbReference>
<reference evidence="2" key="1">
    <citation type="journal article" date="2020" name="Stud. Mycol.">
        <title>101 Dothideomycetes genomes: a test case for predicting lifestyles and emergence of pathogens.</title>
        <authorList>
            <person name="Haridas S."/>
            <person name="Albert R."/>
            <person name="Binder M."/>
            <person name="Bloem J."/>
            <person name="Labutti K."/>
            <person name="Salamov A."/>
            <person name="Andreopoulos B."/>
            <person name="Baker S."/>
            <person name="Barry K."/>
            <person name="Bills G."/>
            <person name="Bluhm B."/>
            <person name="Cannon C."/>
            <person name="Castanera R."/>
            <person name="Culley D."/>
            <person name="Daum C."/>
            <person name="Ezra D."/>
            <person name="Gonzalez J."/>
            <person name="Henrissat B."/>
            <person name="Kuo A."/>
            <person name="Liang C."/>
            <person name="Lipzen A."/>
            <person name="Lutzoni F."/>
            <person name="Magnuson J."/>
            <person name="Mondo S."/>
            <person name="Nolan M."/>
            <person name="Ohm R."/>
            <person name="Pangilinan J."/>
            <person name="Park H.-J."/>
            <person name="Ramirez L."/>
            <person name="Alfaro M."/>
            <person name="Sun H."/>
            <person name="Tritt A."/>
            <person name="Yoshinaga Y."/>
            <person name="Zwiers L.-H."/>
            <person name="Turgeon B."/>
            <person name="Goodwin S."/>
            <person name="Spatafora J."/>
            <person name="Crous P."/>
            <person name="Grigoriev I."/>
        </authorList>
    </citation>
    <scope>NUCLEOTIDE SEQUENCE</scope>
    <source>
        <strain evidence="2">CBS 123094</strain>
    </source>
</reference>
<keyword evidence="3" id="KW-1185">Reference proteome</keyword>
<dbReference type="OrthoDB" id="3509362at2759"/>
<dbReference type="InterPro" id="IPR020843">
    <property type="entry name" value="ER"/>
</dbReference>
<dbReference type="PANTHER" id="PTHR45033">
    <property type="match status" value="1"/>
</dbReference>
<dbReference type="AlphaFoldDB" id="A0A6A5WBS4"/>
<dbReference type="Pfam" id="PF08240">
    <property type="entry name" value="ADH_N"/>
    <property type="match status" value="1"/>
</dbReference>
<dbReference type="SMART" id="SM00829">
    <property type="entry name" value="PKS_ER"/>
    <property type="match status" value="1"/>
</dbReference>
<protein>
    <submittedName>
        <fullName evidence="2">Alcohol dehydrogenase zinc-binding domain-containing protein</fullName>
    </submittedName>
</protein>
<dbReference type="Pfam" id="PF00107">
    <property type="entry name" value="ADH_zinc_N"/>
    <property type="match status" value="1"/>
</dbReference>
<dbReference type="Proteomes" id="UP000799779">
    <property type="component" value="Unassembled WGS sequence"/>
</dbReference>
<dbReference type="CDD" id="cd08276">
    <property type="entry name" value="MDR7"/>
    <property type="match status" value="1"/>
</dbReference>
<dbReference type="SUPFAM" id="SSF50129">
    <property type="entry name" value="GroES-like"/>
    <property type="match status" value="1"/>
</dbReference>